<accession>A0A0E9XNB5</accession>
<dbReference type="AlphaFoldDB" id="A0A0E9XNB5"/>
<reference evidence="1" key="2">
    <citation type="journal article" date="2015" name="Fish Shellfish Immunol.">
        <title>Early steps in the European eel (Anguilla anguilla)-Vibrio vulnificus interaction in the gills: Role of the RtxA13 toxin.</title>
        <authorList>
            <person name="Callol A."/>
            <person name="Pajuelo D."/>
            <person name="Ebbesson L."/>
            <person name="Teles M."/>
            <person name="MacKenzie S."/>
            <person name="Amaro C."/>
        </authorList>
    </citation>
    <scope>NUCLEOTIDE SEQUENCE</scope>
</reference>
<sequence length="39" mass="4774">MTNKKCSFSKHTNLIWPLVNLLCWQLPRIIRFDKRVPFE</sequence>
<proteinExistence type="predicted"/>
<reference evidence="1" key="1">
    <citation type="submission" date="2014-11" db="EMBL/GenBank/DDBJ databases">
        <authorList>
            <person name="Amaro Gonzalez C."/>
        </authorList>
    </citation>
    <scope>NUCLEOTIDE SEQUENCE</scope>
</reference>
<protein>
    <submittedName>
        <fullName evidence="1">Uncharacterized protein</fullName>
    </submittedName>
</protein>
<name>A0A0E9XNB5_ANGAN</name>
<evidence type="ECO:0000313" key="1">
    <source>
        <dbReference type="EMBL" id="JAI04160.1"/>
    </source>
</evidence>
<dbReference type="EMBL" id="GBXM01004418">
    <property type="protein sequence ID" value="JAI04160.1"/>
    <property type="molecule type" value="Transcribed_RNA"/>
</dbReference>
<organism evidence="1">
    <name type="scientific">Anguilla anguilla</name>
    <name type="common">European freshwater eel</name>
    <name type="synonym">Muraena anguilla</name>
    <dbReference type="NCBI Taxonomy" id="7936"/>
    <lineage>
        <taxon>Eukaryota</taxon>
        <taxon>Metazoa</taxon>
        <taxon>Chordata</taxon>
        <taxon>Craniata</taxon>
        <taxon>Vertebrata</taxon>
        <taxon>Euteleostomi</taxon>
        <taxon>Actinopterygii</taxon>
        <taxon>Neopterygii</taxon>
        <taxon>Teleostei</taxon>
        <taxon>Anguilliformes</taxon>
        <taxon>Anguillidae</taxon>
        <taxon>Anguilla</taxon>
    </lineage>
</organism>